<feature type="domain" description="HTH araC/xylS-type" evidence="4">
    <location>
        <begin position="187"/>
        <end position="285"/>
    </location>
</feature>
<evidence type="ECO:0000256" key="2">
    <source>
        <dbReference type="ARBA" id="ARBA00023125"/>
    </source>
</evidence>
<dbReference type="InterPro" id="IPR020449">
    <property type="entry name" value="Tscrpt_reg_AraC-type_HTH"/>
</dbReference>
<dbReference type="InterPro" id="IPR037923">
    <property type="entry name" value="HTH-like"/>
</dbReference>
<dbReference type="AlphaFoldDB" id="A0A5S9F270"/>
<gene>
    <name evidence="5" type="ORF">UABAM_00492</name>
</gene>
<dbReference type="PANTHER" id="PTHR43280:SF2">
    <property type="entry name" value="HTH-TYPE TRANSCRIPTIONAL REGULATOR EXSA"/>
    <property type="match status" value="1"/>
</dbReference>
<dbReference type="Gene3D" id="1.10.10.60">
    <property type="entry name" value="Homeodomain-like"/>
    <property type="match status" value="2"/>
</dbReference>
<evidence type="ECO:0000313" key="6">
    <source>
        <dbReference type="Proteomes" id="UP000326354"/>
    </source>
</evidence>
<dbReference type="GO" id="GO:0003700">
    <property type="term" value="F:DNA-binding transcription factor activity"/>
    <property type="evidence" value="ECO:0007669"/>
    <property type="project" value="InterPro"/>
</dbReference>
<name>A0A5S9F270_UABAM</name>
<proteinExistence type="predicted"/>
<organism evidence="5 6">
    <name type="scientific">Uabimicrobium amorphum</name>
    <dbReference type="NCBI Taxonomy" id="2596890"/>
    <lineage>
        <taxon>Bacteria</taxon>
        <taxon>Pseudomonadati</taxon>
        <taxon>Planctomycetota</taxon>
        <taxon>Candidatus Uabimicrobiia</taxon>
        <taxon>Candidatus Uabimicrobiales</taxon>
        <taxon>Candidatus Uabimicrobiaceae</taxon>
        <taxon>Candidatus Uabimicrobium</taxon>
    </lineage>
</organism>
<evidence type="ECO:0000313" key="5">
    <source>
        <dbReference type="EMBL" id="BBM82149.1"/>
    </source>
</evidence>
<dbReference type="PANTHER" id="PTHR43280">
    <property type="entry name" value="ARAC-FAMILY TRANSCRIPTIONAL REGULATOR"/>
    <property type="match status" value="1"/>
</dbReference>
<dbReference type="InterPro" id="IPR018060">
    <property type="entry name" value="HTH_AraC"/>
</dbReference>
<protein>
    <submittedName>
        <fullName evidence="5">AraC family transcriptional regulator</fullName>
    </submittedName>
</protein>
<accession>A0A5S9F270</accession>
<dbReference type="GO" id="GO:0043565">
    <property type="term" value="F:sequence-specific DNA binding"/>
    <property type="evidence" value="ECO:0007669"/>
    <property type="project" value="InterPro"/>
</dbReference>
<dbReference type="SUPFAM" id="SSF46689">
    <property type="entry name" value="Homeodomain-like"/>
    <property type="match status" value="2"/>
</dbReference>
<evidence type="ECO:0000259" key="4">
    <source>
        <dbReference type="PROSITE" id="PS01124"/>
    </source>
</evidence>
<keyword evidence="3" id="KW-0804">Transcription</keyword>
<dbReference type="Proteomes" id="UP000326354">
    <property type="component" value="Chromosome"/>
</dbReference>
<dbReference type="PRINTS" id="PR00032">
    <property type="entry name" value="HTHARAC"/>
</dbReference>
<dbReference type="Pfam" id="PF12833">
    <property type="entry name" value="HTH_18"/>
    <property type="match status" value="1"/>
</dbReference>
<dbReference type="RefSeq" id="WP_151966401.1">
    <property type="nucleotide sequence ID" value="NZ_AP019860.1"/>
</dbReference>
<dbReference type="SMART" id="SM00342">
    <property type="entry name" value="HTH_ARAC"/>
    <property type="match status" value="1"/>
</dbReference>
<dbReference type="OrthoDB" id="273555at2"/>
<dbReference type="KEGG" id="uam:UABAM_00492"/>
<keyword evidence="2" id="KW-0238">DNA-binding</keyword>
<evidence type="ECO:0000256" key="3">
    <source>
        <dbReference type="ARBA" id="ARBA00023163"/>
    </source>
</evidence>
<evidence type="ECO:0000256" key="1">
    <source>
        <dbReference type="ARBA" id="ARBA00023015"/>
    </source>
</evidence>
<keyword evidence="6" id="KW-1185">Reference proteome</keyword>
<reference evidence="5 6" key="1">
    <citation type="submission" date="2019-08" db="EMBL/GenBank/DDBJ databases">
        <title>Complete genome sequence of Candidatus Uab amorphum.</title>
        <authorList>
            <person name="Shiratori T."/>
            <person name="Suzuki S."/>
            <person name="Kakizawa Y."/>
            <person name="Ishida K."/>
        </authorList>
    </citation>
    <scope>NUCLEOTIDE SEQUENCE [LARGE SCALE GENOMIC DNA]</scope>
    <source>
        <strain evidence="5 6">SRT547</strain>
    </source>
</reference>
<dbReference type="EMBL" id="AP019860">
    <property type="protein sequence ID" value="BBM82149.1"/>
    <property type="molecule type" value="Genomic_DNA"/>
</dbReference>
<keyword evidence="1" id="KW-0805">Transcription regulation</keyword>
<dbReference type="SUPFAM" id="SSF51215">
    <property type="entry name" value="Regulatory protein AraC"/>
    <property type="match status" value="1"/>
</dbReference>
<dbReference type="PROSITE" id="PS01124">
    <property type="entry name" value="HTH_ARAC_FAMILY_2"/>
    <property type="match status" value="1"/>
</dbReference>
<dbReference type="InterPro" id="IPR009057">
    <property type="entry name" value="Homeodomain-like_sf"/>
</dbReference>
<sequence length="289" mass="34103">MHTQNSGKTIYEDWLIYTTQNVAAHKKYYQLYYFESGAGRVQIDEEFYSLVSPCLLCLSEQQKITLVENSDVVFHAIYFHPRILNTAFHYEVLRQDLSQLRETQQLDIYWLLPFIQSKGFLMVGPSTSMRILEVLVAIQKELSEKQGQFWICRSRSYFYELLNLVTHVHTSPHKLELQKSSEDDEVQQIVDYLNENYHQKVTITQLTEMFAMNRTTMAEKFHKATGMSVISYLSKIRIQMACILLRDTTLRVYEIMQRVGHEDATHFGRTFRKQMGKSPSKYRAEHQKK</sequence>